<comment type="caution">
    <text evidence="3">The sequence shown here is derived from an EMBL/GenBank/DDBJ whole genome shotgun (WGS) entry which is preliminary data.</text>
</comment>
<dbReference type="SMART" id="SM00212">
    <property type="entry name" value="UBCc"/>
    <property type="match status" value="1"/>
</dbReference>
<sequence>MTGVTLTNPVLYPLRWQSSVANRRLEEAVMSFMKDYKVELVNNSSDVRNITFVSPNPSLVVESLAVPGATLTRLPNLGKSSTYNSRDRKTHHSRAGSGKSMWNYLISTHTRVRASASSTEFTILILMSCETLDPLKNHILAPSNWTVRSGSVCLDVINQAWSPMFDMTNIFESFLPYLLQYPNPSDPLNGDAAAVLMRDPKKYEARVRVEYVAKYASKDVADEAAEDSESDDELSSVGSYMSGDEEPAGEMDDV</sequence>
<keyword evidence="4" id="KW-1185">Reference proteome</keyword>
<name>A0A0H1BM83_9EURO</name>
<dbReference type="InterPro" id="IPR000608">
    <property type="entry name" value="UBC"/>
</dbReference>
<feature type="compositionally biased region" description="Acidic residues" evidence="1">
    <location>
        <begin position="222"/>
        <end position="234"/>
    </location>
</feature>
<organism evidence="3 4">
    <name type="scientific">Blastomyces silverae</name>
    <dbReference type="NCBI Taxonomy" id="2060906"/>
    <lineage>
        <taxon>Eukaryota</taxon>
        <taxon>Fungi</taxon>
        <taxon>Dikarya</taxon>
        <taxon>Ascomycota</taxon>
        <taxon>Pezizomycotina</taxon>
        <taxon>Eurotiomycetes</taxon>
        <taxon>Eurotiomycetidae</taxon>
        <taxon>Onygenales</taxon>
        <taxon>Ajellomycetaceae</taxon>
        <taxon>Blastomyces</taxon>
    </lineage>
</organism>
<accession>A0A0H1BM83</accession>
<protein>
    <recommendedName>
        <fullName evidence="2">UBC core domain-containing protein</fullName>
    </recommendedName>
</protein>
<dbReference type="Proteomes" id="UP000053573">
    <property type="component" value="Unassembled WGS sequence"/>
</dbReference>
<feature type="region of interest" description="Disordered" evidence="1">
    <location>
        <begin position="220"/>
        <end position="254"/>
    </location>
</feature>
<dbReference type="SUPFAM" id="SSF54495">
    <property type="entry name" value="UBC-like"/>
    <property type="match status" value="1"/>
</dbReference>
<dbReference type="OrthoDB" id="269518at2759"/>
<dbReference type="Gene3D" id="3.10.110.10">
    <property type="entry name" value="Ubiquitin Conjugating Enzyme"/>
    <property type="match status" value="1"/>
</dbReference>
<proteinExistence type="predicted"/>
<evidence type="ECO:0000259" key="2">
    <source>
        <dbReference type="Pfam" id="PF00179"/>
    </source>
</evidence>
<evidence type="ECO:0000313" key="3">
    <source>
        <dbReference type="EMBL" id="KLJ12624.1"/>
    </source>
</evidence>
<feature type="domain" description="UBC core" evidence="2">
    <location>
        <begin position="148"/>
        <end position="208"/>
    </location>
</feature>
<reference evidence="4" key="1">
    <citation type="journal article" date="2015" name="PLoS Genet.">
        <title>The dynamic genome and transcriptome of the human fungal pathogen Blastomyces and close relative Emmonsia.</title>
        <authorList>
            <person name="Munoz J.F."/>
            <person name="Gauthier G.M."/>
            <person name="Desjardins C.A."/>
            <person name="Gallo J.E."/>
            <person name="Holder J."/>
            <person name="Sullivan T.D."/>
            <person name="Marty A.J."/>
            <person name="Carmen J.C."/>
            <person name="Chen Z."/>
            <person name="Ding L."/>
            <person name="Gujja S."/>
            <person name="Magrini V."/>
            <person name="Misas E."/>
            <person name="Mitreva M."/>
            <person name="Priest M."/>
            <person name="Saif S."/>
            <person name="Whiston E.A."/>
            <person name="Young S."/>
            <person name="Zeng Q."/>
            <person name="Goldman W.E."/>
            <person name="Mardis E.R."/>
            <person name="Taylor J.W."/>
            <person name="McEwen J.G."/>
            <person name="Clay O.K."/>
            <person name="Klein B.S."/>
            <person name="Cuomo C.A."/>
        </authorList>
    </citation>
    <scope>NUCLEOTIDE SEQUENCE [LARGE SCALE GENOMIC DNA]</scope>
    <source>
        <strain evidence="4">UAMH 139</strain>
    </source>
</reference>
<gene>
    <name evidence="3" type="ORF">EMPG_12354</name>
</gene>
<feature type="region of interest" description="Disordered" evidence="1">
    <location>
        <begin position="77"/>
        <end position="96"/>
    </location>
</feature>
<dbReference type="EMBL" id="LDEV01000777">
    <property type="protein sequence ID" value="KLJ12624.1"/>
    <property type="molecule type" value="Genomic_DNA"/>
</dbReference>
<evidence type="ECO:0000256" key="1">
    <source>
        <dbReference type="SAM" id="MobiDB-lite"/>
    </source>
</evidence>
<dbReference type="Pfam" id="PF00179">
    <property type="entry name" value="UQ_con"/>
    <property type="match status" value="1"/>
</dbReference>
<dbReference type="AlphaFoldDB" id="A0A0H1BM83"/>
<evidence type="ECO:0000313" key="4">
    <source>
        <dbReference type="Proteomes" id="UP000053573"/>
    </source>
</evidence>
<feature type="compositionally biased region" description="Acidic residues" evidence="1">
    <location>
        <begin position="243"/>
        <end position="254"/>
    </location>
</feature>
<dbReference type="InterPro" id="IPR016135">
    <property type="entry name" value="UBQ-conjugating_enzyme/RWD"/>
</dbReference>
<dbReference type="STRING" id="2060906.A0A0H1BM83"/>